<proteinExistence type="predicted"/>
<protein>
    <recommendedName>
        <fullName evidence="4">Peptidase A4-like protein</fullName>
    </recommendedName>
</protein>
<evidence type="ECO:0000256" key="1">
    <source>
        <dbReference type="SAM" id="MobiDB-lite"/>
    </source>
</evidence>
<dbReference type="Gene3D" id="2.60.120.700">
    <property type="entry name" value="Peptidase G1"/>
    <property type="match status" value="1"/>
</dbReference>
<sequence>MAMIARASGVEQHELPTRDDLNAGLRRQILLPPPPPPKDFDALSADARALEFYRLPPKPPLRAGRRAESLWARLLSKPIEVLPMIYPGSATDFRVNRGRLGSGYPGRHETSFNWSGACIAATEGTQFTQVWGAWEVPKPSAPSPAPGDYRCSTWIGIDGHRRFDNSLPQIGTTQRIVVAADGSVAPPSAEAWVQWWFRGDRDTGPWTLPNFPVQPGDHVRCVLTVIAQDHVRFFIKNETQGGKSLSVDLLAPTIPLPYPIGLPIEFPARGRTAEWVTERPTILHATDLYRLPNYGSVTFDDCFALAGTGGIGYQPQDLGNARLIKMIETRDHPHRTAPLSKPEKLDQQTVQTSFVG</sequence>
<dbReference type="InterPro" id="IPR000250">
    <property type="entry name" value="Peptidase_G1"/>
</dbReference>
<dbReference type="PANTHER" id="PTHR37536">
    <property type="entry name" value="PUTATIVE (AFU_ORTHOLOGUE AFUA_3G02970)-RELATED"/>
    <property type="match status" value="1"/>
</dbReference>
<reference evidence="2" key="1">
    <citation type="submission" date="2018-04" db="EMBL/GenBank/DDBJ databases">
        <title>Genomes of Endosymbiotic and Endophytic Bradyrhizobium Publication status.</title>
        <authorList>
            <person name="Guha S."/>
            <person name="Jorrin B."/>
            <person name="Sarkar M."/>
            <person name="Poole P.S."/>
            <person name="DasGupta M."/>
        </authorList>
    </citation>
    <scope>NUCLEOTIDE SEQUENCE</scope>
    <source>
        <strain evidence="2">WBOS16</strain>
    </source>
</reference>
<gene>
    <name evidence="2" type="ORF">DCM83_21855</name>
</gene>
<evidence type="ECO:0000313" key="2">
    <source>
        <dbReference type="EMBL" id="UUO67588.1"/>
    </source>
</evidence>
<feature type="compositionally biased region" description="Polar residues" evidence="1">
    <location>
        <begin position="347"/>
        <end position="356"/>
    </location>
</feature>
<dbReference type="Proteomes" id="UP001058872">
    <property type="component" value="Chromosome"/>
</dbReference>
<dbReference type="PANTHER" id="PTHR37536:SF1">
    <property type="entry name" value="ASPERGILLOPEPSIN, PUTAITVE (AFU_ORTHOLOGUE AFUA_7G01200)"/>
    <property type="match status" value="1"/>
</dbReference>
<dbReference type="AlphaFoldDB" id="A0AAE9STP7"/>
<dbReference type="GO" id="GO:0006508">
    <property type="term" value="P:proteolysis"/>
    <property type="evidence" value="ECO:0007669"/>
    <property type="project" value="InterPro"/>
</dbReference>
<dbReference type="GO" id="GO:0070007">
    <property type="term" value="F:glutamic-type endopeptidase activity"/>
    <property type="evidence" value="ECO:0007669"/>
    <property type="project" value="InterPro"/>
</dbReference>
<organism evidence="2 3">
    <name type="scientific">Bradyrhizobium betae</name>
    <dbReference type="NCBI Taxonomy" id="244734"/>
    <lineage>
        <taxon>Bacteria</taxon>
        <taxon>Pseudomonadati</taxon>
        <taxon>Pseudomonadota</taxon>
        <taxon>Alphaproteobacteria</taxon>
        <taxon>Hyphomicrobiales</taxon>
        <taxon>Nitrobacteraceae</taxon>
        <taxon>Bradyrhizobium</taxon>
    </lineage>
</organism>
<dbReference type="InterPro" id="IPR013320">
    <property type="entry name" value="ConA-like_dom_sf"/>
</dbReference>
<feature type="region of interest" description="Disordered" evidence="1">
    <location>
        <begin position="333"/>
        <end position="356"/>
    </location>
</feature>
<name>A0AAE9STP7_9BRAD</name>
<dbReference type="EMBL" id="CP028989">
    <property type="protein sequence ID" value="UUO67588.1"/>
    <property type="molecule type" value="Genomic_DNA"/>
</dbReference>
<dbReference type="InterPro" id="IPR038656">
    <property type="entry name" value="Peptidase_G1_sf"/>
</dbReference>
<dbReference type="SUPFAM" id="SSF49899">
    <property type="entry name" value="Concanavalin A-like lectins/glucanases"/>
    <property type="match status" value="1"/>
</dbReference>
<accession>A0AAE9STP7</accession>
<dbReference type="Pfam" id="PF01828">
    <property type="entry name" value="Peptidase_A4"/>
    <property type="match status" value="1"/>
</dbReference>
<evidence type="ECO:0000313" key="3">
    <source>
        <dbReference type="Proteomes" id="UP001058872"/>
    </source>
</evidence>
<dbReference type="CDD" id="cd13426">
    <property type="entry name" value="Peptidase_G1"/>
    <property type="match status" value="1"/>
</dbReference>
<evidence type="ECO:0008006" key="4">
    <source>
        <dbReference type="Google" id="ProtNLM"/>
    </source>
</evidence>